<dbReference type="InterPro" id="IPR017868">
    <property type="entry name" value="Filamin/ABP280_repeat-like"/>
</dbReference>
<dbReference type="PANTHER" id="PTHR32343:SF8">
    <property type="entry name" value="RNA RECOGNITION MOTIF (RRM)-CONTAINING PROTEIN"/>
    <property type="match status" value="1"/>
</dbReference>
<dbReference type="SUPFAM" id="SSF81296">
    <property type="entry name" value="E set domains"/>
    <property type="match status" value="1"/>
</dbReference>
<feature type="compositionally biased region" description="Basic and acidic residues" evidence="3">
    <location>
        <begin position="549"/>
        <end position="585"/>
    </location>
</feature>
<dbReference type="SMART" id="SM00557">
    <property type="entry name" value="IG_FLMN"/>
    <property type="match status" value="1"/>
</dbReference>
<evidence type="ECO:0000313" key="6">
    <source>
        <dbReference type="Proteomes" id="UP001489004"/>
    </source>
</evidence>
<evidence type="ECO:0000256" key="2">
    <source>
        <dbReference type="PROSITE-ProRule" id="PRU00176"/>
    </source>
</evidence>
<evidence type="ECO:0000259" key="4">
    <source>
        <dbReference type="PROSITE" id="PS50102"/>
    </source>
</evidence>
<dbReference type="SMART" id="SM00360">
    <property type="entry name" value="RRM"/>
    <property type="match status" value="1"/>
</dbReference>
<dbReference type="CDD" id="cd00590">
    <property type="entry name" value="RRM_SF"/>
    <property type="match status" value="1"/>
</dbReference>
<feature type="compositionally biased region" description="Basic and acidic residues" evidence="3">
    <location>
        <begin position="361"/>
        <end position="425"/>
    </location>
</feature>
<feature type="compositionally biased region" description="Basic and acidic residues" evidence="3">
    <location>
        <begin position="439"/>
        <end position="494"/>
    </location>
</feature>
<dbReference type="InterPro" id="IPR000504">
    <property type="entry name" value="RRM_dom"/>
</dbReference>
<protein>
    <recommendedName>
        <fullName evidence="4">RRM domain-containing protein</fullName>
    </recommendedName>
</protein>
<dbReference type="Gene3D" id="2.60.40.10">
    <property type="entry name" value="Immunoglobulins"/>
    <property type="match status" value="1"/>
</dbReference>
<proteinExistence type="predicted"/>
<reference evidence="5 6" key="1">
    <citation type="journal article" date="2024" name="Nat. Commun.">
        <title>Phylogenomics reveals the evolutionary origins of lichenization in chlorophyte algae.</title>
        <authorList>
            <person name="Puginier C."/>
            <person name="Libourel C."/>
            <person name="Otte J."/>
            <person name="Skaloud P."/>
            <person name="Haon M."/>
            <person name="Grisel S."/>
            <person name="Petersen M."/>
            <person name="Berrin J.G."/>
            <person name="Delaux P.M."/>
            <person name="Dal Grande F."/>
            <person name="Keller J."/>
        </authorList>
    </citation>
    <scope>NUCLEOTIDE SEQUENCE [LARGE SCALE GENOMIC DNA]</scope>
    <source>
        <strain evidence="5 6">SAG 2043</strain>
    </source>
</reference>
<dbReference type="InterPro" id="IPR012677">
    <property type="entry name" value="Nucleotide-bd_a/b_plait_sf"/>
</dbReference>
<dbReference type="AlphaFoldDB" id="A0AAW1R5U4"/>
<dbReference type="PROSITE" id="PS50194">
    <property type="entry name" value="FILAMIN_REPEAT"/>
    <property type="match status" value="1"/>
</dbReference>
<dbReference type="InterPro" id="IPR014756">
    <property type="entry name" value="Ig_E-set"/>
</dbReference>
<dbReference type="Proteomes" id="UP001489004">
    <property type="component" value="Unassembled WGS sequence"/>
</dbReference>
<accession>A0AAW1R5U4</accession>
<keyword evidence="6" id="KW-1185">Reference proteome</keyword>
<dbReference type="Gene3D" id="3.30.70.330">
    <property type="match status" value="1"/>
</dbReference>
<dbReference type="PROSITE" id="PS50102">
    <property type="entry name" value="RRM"/>
    <property type="match status" value="1"/>
</dbReference>
<evidence type="ECO:0000256" key="3">
    <source>
        <dbReference type="SAM" id="MobiDB-lite"/>
    </source>
</evidence>
<feature type="repeat" description="Filamin" evidence="1">
    <location>
        <begin position="1"/>
        <end position="99"/>
    </location>
</feature>
<gene>
    <name evidence="5" type="ORF">WJX72_002451</name>
</gene>
<feature type="compositionally biased region" description="Basic residues" evidence="3">
    <location>
        <begin position="623"/>
        <end position="645"/>
    </location>
</feature>
<comment type="caution">
    <text evidence="5">The sequence shown here is derived from an EMBL/GenBank/DDBJ whole genome shotgun (WGS) entry which is preliminary data.</text>
</comment>
<feature type="compositionally biased region" description="Low complexity" evidence="3">
    <location>
        <begin position="598"/>
        <end position="611"/>
    </location>
</feature>
<feature type="region of interest" description="Disordered" evidence="3">
    <location>
        <begin position="329"/>
        <end position="651"/>
    </location>
</feature>
<feature type="domain" description="RRM" evidence="4">
    <location>
        <begin position="177"/>
        <end position="248"/>
    </location>
</feature>
<dbReference type="GO" id="GO:0003723">
    <property type="term" value="F:RNA binding"/>
    <property type="evidence" value="ECO:0007669"/>
    <property type="project" value="UniProtKB-UniRule"/>
</dbReference>
<evidence type="ECO:0000256" key="1">
    <source>
        <dbReference type="PROSITE-ProRule" id="PRU00087"/>
    </source>
</evidence>
<feature type="compositionally biased region" description="Basic and acidic residues" evidence="3">
    <location>
        <begin position="612"/>
        <end position="622"/>
    </location>
</feature>
<dbReference type="InterPro" id="IPR001298">
    <property type="entry name" value="Filamin/ABP280_rpt"/>
</dbReference>
<feature type="compositionally biased region" description="Basic residues" evidence="3">
    <location>
        <begin position="341"/>
        <end position="354"/>
    </location>
</feature>
<organism evidence="5 6">
    <name type="scientific">[Myrmecia] bisecta</name>
    <dbReference type="NCBI Taxonomy" id="41462"/>
    <lineage>
        <taxon>Eukaryota</taxon>
        <taxon>Viridiplantae</taxon>
        <taxon>Chlorophyta</taxon>
        <taxon>core chlorophytes</taxon>
        <taxon>Trebouxiophyceae</taxon>
        <taxon>Trebouxiales</taxon>
        <taxon>Trebouxiaceae</taxon>
        <taxon>Myrmecia</taxon>
    </lineage>
</organism>
<dbReference type="Pfam" id="PF00076">
    <property type="entry name" value="RRM_1"/>
    <property type="match status" value="1"/>
</dbReference>
<dbReference type="EMBL" id="JALJOR010000001">
    <property type="protein sequence ID" value="KAK9828863.1"/>
    <property type="molecule type" value="Genomic_DNA"/>
</dbReference>
<feature type="compositionally biased region" description="Basic residues" evidence="3">
    <location>
        <begin position="426"/>
        <end position="438"/>
    </location>
</feature>
<keyword evidence="2" id="KW-0694">RNA-binding</keyword>
<evidence type="ECO:0000313" key="5">
    <source>
        <dbReference type="EMBL" id="KAK9828863.1"/>
    </source>
</evidence>
<dbReference type="Pfam" id="PF00630">
    <property type="entry name" value="Filamin"/>
    <property type="match status" value="1"/>
</dbReference>
<dbReference type="InterPro" id="IPR013783">
    <property type="entry name" value="Ig-like_fold"/>
</dbReference>
<name>A0AAW1R5U4_9CHLO</name>
<dbReference type="InterPro" id="IPR035979">
    <property type="entry name" value="RBD_domain_sf"/>
</dbReference>
<dbReference type="PANTHER" id="PTHR32343">
    <property type="entry name" value="SERINE/ARGININE-RICH SPLICING FACTOR"/>
    <property type="match status" value="1"/>
</dbReference>
<sequence length="651" mass="69864">MVGGPGFAGGAACAPVNFYITAKDSRGARIKEGGAYVVVKVAPGPSATAAGAQLIDVAVKDNNDGTYTGTYTVPARGDYQLSIEVNGSPIGGSPFPVFFSPPEAPSDASAAPAGDAAAGTAAAGSSAGGAAALGLNAEQLAQITAKAQALMPVVSLLGTAAHNAGVVFPTDEEVLARTLLIGNISPTVTLDQLKQLFSFCGTVTDVTFLINNQYAFVEFSTAAEATAALPMNNMMVADRALKVEAAKVARDATPQGAANPFTAMQVQQLQQYQIAQMSTSSLTAQVAQLRAMARINPGSVVTGVPQNSASQRAAALSAAAALSKRLAALGGDKPRDTHIPVHVKHDRSGKRRRSVSPTIRYRKDVRRERSRERSQARSRPRSRDRELDSRSRGVDLERSRGRSDRGRDRDRERDGGTRRRNDSRERRHRRAARTRSRSASRDPRHRPSEKSRSTREPSRDKERERGRSKEQGKARDSSRGHGRDDNKARHESRSERRRSPRQQALDADNTSQQPAEHAKAASEGPTSMEVDAAAGGGLHADKPASPSSAEREKQRELEASLRRQLEERHGQRRDEGKGREEDPAHADGNGGSVENGSADPGAAENGAAANGGHDDKAGEPQKERRRHKDRSSRDGKKHKNRHHRERSAEAE</sequence>
<dbReference type="SUPFAM" id="SSF54928">
    <property type="entry name" value="RNA-binding domain, RBD"/>
    <property type="match status" value="1"/>
</dbReference>